<evidence type="ECO:0000313" key="1">
    <source>
        <dbReference type="EMBL" id="TWS24173.1"/>
    </source>
</evidence>
<name>A0A5C5RNW7_9ACTN</name>
<dbReference type="Proteomes" id="UP000319792">
    <property type="component" value="Unassembled WGS sequence"/>
</dbReference>
<comment type="caution">
    <text evidence="1">The sequence shown here is derived from an EMBL/GenBank/DDBJ whole genome shotgun (WGS) entry which is preliminary data.</text>
</comment>
<dbReference type="RefSeq" id="WP_146433981.1">
    <property type="nucleotide sequence ID" value="NZ_VIGV01000003.1"/>
</dbReference>
<accession>A0A5C5RNW7</accession>
<gene>
    <name evidence="1" type="ORF">FK268_11205</name>
</gene>
<reference evidence="1 2" key="2">
    <citation type="submission" date="2019-08" db="EMBL/GenBank/DDBJ databases">
        <title>Tsukamurella conjunctivitidis sp. nov., Tsukamurella assacharolytica sp. nov. and Tsukamurella sputae sp. nov. isolated from patients with conjunctivitis, bacteraemia (lymphoma) and respiratory infection (sputum) in Hong Kong.</title>
        <authorList>
            <person name="Fok K.M.N."/>
            <person name="Fong J.Y.H."/>
        </authorList>
    </citation>
    <scope>NUCLEOTIDE SEQUENCE [LARGE SCALE GENOMIC DNA]</scope>
    <source>
        <strain evidence="1 2">HKU70</strain>
    </source>
</reference>
<evidence type="ECO:0000313" key="2">
    <source>
        <dbReference type="Proteomes" id="UP000319792"/>
    </source>
</evidence>
<dbReference type="AlphaFoldDB" id="A0A5C5RNW7"/>
<organism evidence="1 2">
    <name type="scientific">Tsukamurella sputi</name>
    <dbReference type="NCBI Taxonomy" id="2591848"/>
    <lineage>
        <taxon>Bacteria</taxon>
        <taxon>Bacillati</taxon>
        <taxon>Actinomycetota</taxon>
        <taxon>Actinomycetes</taxon>
        <taxon>Mycobacteriales</taxon>
        <taxon>Tsukamurellaceae</taxon>
        <taxon>Tsukamurella</taxon>
    </lineage>
</organism>
<proteinExistence type="predicted"/>
<reference evidence="1 2" key="1">
    <citation type="submission" date="2019-06" db="EMBL/GenBank/DDBJ databases">
        <authorList>
            <person name="Teng J.L.L."/>
            <person name="Lee H.H."/>
            <person name="Lau S.K.P."/>
            <person name="Woo P.C.Y."/>
        </authorList>
    </citation>
    <scope>NUCLEOTIDE SEQUENCE [LARGE SCALE GENOMIC DNA]</scope>
    <source>
        <strain evidence="1 2">HKU70</strain>
    </source>
</reference>
<dbReference type="EMBL" id="VIGV01000003">
    <property type="protein sequence ID" value="TWS24173.1"/>
    <property type="molecule type" value="Genomic_DNA"/>
</dbReference>
<sequence length="285" mass="30780">MSIAELSGSWALPRRASYAIDAVKAAEEIGIEIPKDIVDNACIYVEVRDFIATDVLPAIESVPPLTVDDVMTGDTLKTVRHRALSYLAVDTAKMLLQKPIEQALFEAAATCTSWCADPDGLVASLNEVYRDNFDAVFLGRVTDDLRLSELAGLNDRRSLIISCAQSMWLANGHHSAKMQGEGAAWDYFLVARWDAGSFDALDGMTGPNLTLPKGTNIFEAIERCGAEPRFPLNYGEALDHAQDIAPGHVYGVRFAGSNGTRTTYELSKEVLGPNANAVVAGVSDI</sequence>
<keyword evidence="2" id="KW-1185">Reference proteome</keyword>
<protein>
    <submittedName>
        <fullName evidence="1">Uncharacterized protein</fullName>
    </submittedName>
</protein>